<feature type="non-terminal residue" evidence="2">
    <location>
        <position position="264"/>
    </location>
</feature>
<name>A0A9W8I387_9FUNG</name>
<sequence length="264" mass="28438">MRTTPPQSLDERQGYSSGTGNGLAVDTRAGNFRDAGAPQTAPYRLNMDDRRSDLSDSYTHASIRTQMPAGVHRSATATSAAYGQRVPSGTAELNPVTAWGLITNGGGQRPGAYRSPSHMDRGTRYFGRAEGAASPQQQRGRLDMFVTPTAHRASISTVLSGPHSADISRASSGHPPHDTRPFTSPRQRHSTATPTSRRHSQAEYDTYNERSVATTFGIESQYSRPNLDDSSMYAHTPGRDTALAAMHVMGRNPVPLGASGRLRS</sequence>
<feature type="region of interest" description="Disordered" evidence="1">
    <location>
        <begin position="158"/>
        <end position="205"/>
    </location>
</feature>
<evidence type="ECO:0000313" key="3">
    <source>
        <dbReference type="Proteomes" id="UP001139887"/>
    </source>
</evidence>
<dbReference type="Proteomes" id="UP001139887">
    <property type="component" value="Unassembled WGS sequence"/>
</dbReference>
<evidence type="ECO:0000256" key="1">
    <source>
        <dbReference type="SAM" id="MobiDB-lite"/>
    </source>
</evidence>
<dbReference type="AlphaFoldDB" id="A0A9W8I387"/>
<protein>
    <submittedName>
        <fullName evidence="2">Uncharacterized protein</fullName>
    </submittedName>
</protein>
<organism evidence="2 3">
    <name type="scientific">Coemansia brasiliensis</name>
    <dbReference type="NCBI Taxonomy" id="2650707"/>
    <lineage>
        <taxon>Eukaryota</taxon>
        <taxon>Fungi</taxon>
        <taxon>Fungi incertae sedis</taxon>
        <taxon>Zoopagomycota</taxon>
        <taxon>Kickxellomycotina</taxon>
        <taxon>Kickxellomycetes</taxon>
        <taxon>Kickxellales</taxon>
        <taxon>Kickxellaceae</taxon>
        <taxon>Coemansia</taxon>
    </lineage>
</organism>
<dbReference type="OrthoDB" id="5554021at2759"/>
<feature type="compositionally biased region" description="Polar residues" evidence="1">
    <location>
        <begin position="181"/>
        <end position="195"/>
    </location>
</feature>
<gene>
    <name evidence="2" type="ORF">IWW36_005399</name>
</gene>
<dbReference type="EMBL" id="JANBUW010001270">
    <property type="protein sequence ID" value="KAJ2843856.1"/>
    <property type="molecule type" value="Genomic_DNA"/>
</dbReference>
<comment type="caution">
    <text evidence="2">The sequence shown here is derived from an EMBL/GenBank/DDBJ whole genome shotgun (WGS) entry which is preliminary data.</text>
</comment>
<keyword evidence="3" id="KW-1185">Reference proteome</keyword>
<proteinExistence type="predicted"/>
<feature type="region of interest" description="Disordered" evidence="1">
    <location>
        <begin position="1"/>
        <end position="53"/>
    </location>
</feature>
<accession>A0A9W8I387</accession>
<evidence type="ECO:0000313" key="2">
    <source>
        <dbReference type="EMBL" id="KAJ2843856.1"/>
    </source>
</evidence>
<reference evidence="2" key="1">
    <citation type="submission" date="2022-07" db="EMBL/GenBank/DDBJ databases">
        <title>Phylogenomic reconstructions and comparative analyses of Kickxellomycotina fungi.</title>
        <authorList>
            <person name="Reynolds N.K."/>
            <person name="Stajich J.E."/>
            <person name="Barry K."/>
            <person name="Grigoriev I.V."/>
            <person name="Crous P."/>
            <person name="Smith M.E."/>
        </authorList>
    </citation>
    <scope>NUCLEOTIDE SEQUENCE</scope>
    <source>
        <strain evidence="2">NRRL 1566</strain>
    </source>
</reference>